<gene>
    <name evidence="9" type="ORF">SAMN04488524_1906</name>
</gene>
<feature type="domain" description="TonB-dependent receptor plug" evidence="8">
    <location>
        <begin position="226"/>
        <end position="362"/>
    </location>
</feature>
<name>A0A1W2B476_9SPHI</name>
<dbReference type="Gene3D" id="2.60.40.1120">
    <property type="entry name" value="Carboxypeptidase-like, regulatory domain"/>
    <property type="match status" value="1"/>
</dbReference>
<dbReference type="AlphaFoldDB" id="A0A1W2B476"/>
<comment type="similarity">
    <text evidence="7">Belongs to the TonB-dependent receptor family.</text>
</comment>
<dbReference type="Gene3D" id="2.170.130.10">
    <property type="entry name" value="TonB-dependent receptor, plug domain"/>
    <property type="match status" value="1"/>
</dbReference>
<reference evidence="10" key="1">
    <citation type="submission" date="2017-04" db="EMBL/GenBank/DDBJ databases">
        <authorList>
            <person name="Varghese N."/>
            <person name="Submissions S."/>
        </authorList>
    </citation>
    <scope>NUCLEOTIDE SEQUENCE [LARGE SCALE GENOMIC DNA]</scope>
    <source>
        <strain evidence="10">DSM 12126</strain>
    </source>
</reference>
<dbReference type="OrthoDB" id="9768177at2"/>
<evidence type="ECO:0000256" key="7">
    <source>
        <dbReference type="PROSITE-ProRule" id="PRU01360"/>
    </source>
</evidence>
<comment type="subcellular location">
    <subcellularLocation>
        <location evidence="1 7">Cell outer membrane</location>
        <topology evidence="1 7">Multi-pass membrane protein</topology>
    </subcellularLocation>
</comment>
<protein>
    <submittedName>
        <fullName evidence="9">TonB-linked outer membrane protein, SusC/RagA family</fullName>
    </submittedName>
</protein>
<evidence type="ECO:0000256" key="1">
    <source>
        <dbReference type="ARBA" id="ARBA00004571"/>
    </source>
</evidence>
<keyword evidence="4 7" id="KW-0812">Transmembrane</keyword>
<dbReference type="NCBIfam" id="TIGR04056">
    <property type="entry name" value="OMP_RagA_SusC"/>
    <property type="match status" value="1"/>
</dbReference>
<dbReference type="SUPFAM" id="SSF56935">
    <property type="entry name" value="Porins"/>
    <property type="match status" value="1"/>
</dbReference>
<dbReference type="InterPro" id="IPR008969">
    <property type="entry name" value="CarboxyPept-like_regulatory"/>
</dbReference>
<keyword evidence="5 7" id="KW-0472">Membrane</keyword>
<keyword evidence="2 7" id="KW-0813">Transport</keyword>
<dbReference type="Proteomes" id="UP000192756">
    <property type="component" value="Unassembled WGS sequence"/>
</dbReference>
<dbReference type="GO" id="GO:0009279">
    <property type="term" value="C:cell outer membrane"/>
    <property type="evidence" value="ECO:0007669"/>
    <property type="project" value="UniProtKB-SubCell"/>
</dbReference>
<dbReference type="Pfam" id="PF13715">
    <property type="entry name" value="CarbopepD_reg_2"/>
    <property type="match status" value="1"/>
</dbReference>
<evidence type="ECO:0000259" key="8">
    <source>
        <dbReference type="Pfam" id="PF07715"/>
    </source>
</evidence>
<dbReference type="EMBL" id="FWXT01000001">
    <property type="protein sequence ID" value="SMC67803.1"/>
    <property type="molecule type" value="Genomic_DNA"/>
</dbReference>
<evidence type="ECO:0000313" key="10">
    <source>
        <dbReference type="Proteomes" id="UP000192756"/>
    </source>
</evidence>
<dbReference type="NCBIfam" id="TIGR04057">
    <property type="entry name" value="SusC_RagA_signa"/>
    <property type="match status" value="1"/>
</dbReference>
<keyword evidence="10" id="KW-1185">Reference proteome</keyword>
<accession>A0A1W2B476</accession>
<sequence length="1122" mass="122818">MNLYSYAKVSHKPGGQLRKIIMVMKLIFFIITIACVQVSAIGYAQKISINQKDVMLTKVFSNIESQTGYSFFWKNEDLTKIKIDVKLQNASLEDALKEIFQALPLTYSISKKSIVVQAKAPSLLDQLTEVFKDTDVRGVVADAKGEPLPGATVSVKDGKARTITNARGEFVLKNVADDAILQVSFMGYVTKEVPVGNRIIGIRLELSNSKLDEIQVMAYGKTSRRFSTGNITTVTAEEIAKQPVMNPLLALVGKVPGMTVTPNTGYASGTIKVEIRGRSTISSKFPSDPLYIIDGVPLTYLDISGNSSYEAGSPGIIQNGSYTAGWGQSPLFNINPASISSIEVLKDADATAIYGSRGANGVILITTKKGTQGPTSISANVAQGINVVTRYWDLLNTKDYVKMRKEAFKNDGITPTLLNAPDLIAWDTTRYTNWQKELWGNTGKVTTVNLSISGGNENTQFNINPGYSRTTDIMTNSGSNKSANMGFSISNAAFNKKLKTNFQGAYTFTSVNTNSTPSVAGLAPNAPPIFDSLGQLNYKEWNDAGLPNSYPFGSLNALAYSKTSLILGSLDISYELFTGLQLSSRFGYNTSHNTGGGAQPISSQNPVTSPTGSMMVGTNDNQNWNIDPQLNYQRTIGKGNLSVLLAATLSGSIASGQNIMGFGFEDDNLLGSISFAPFKLINDTYGQYKYAALSGRVTYNWDGKYFVNLSGRRDGSSRFGPGKQYGNFGAIGLAWIASQETWVKNVLPSFMGFLKFRGSYGLTGSDGVGDYQYISQWSSQPGGTPLYTYGGITPLVSLHAVNPDYQWQVNKKLEAAMEMGLFNDRITLSAVYYQNRCGNQLTSYPTPRYTGFDGVTANWAATVQNSGWEFAVNSNIVAEQDFSWDLGLNGGTNKNILLRYPDLKLSPYATQYVIGKSVNDKYLLHYIGIDPMTGQYAFEDRNKDGVIDINPFEQPGQKDDRYIVINSDPKFTGSIENRFRYKNMALSFSMYYKNQMGISAFYSGMPAGNFGNIPTEIFENRWQYPGQQAKYAILTTTSGGPQNGYVSSSDLYYTDASYLRLQNVSFSYAVPEKVLKNKKLSFSVNAQNLLVFTKYKGIDPDTQNFASMPTAKIITAGLNLTF</sequence>
<dbReference type="Pfam" id="PF07715">
    <property type="entry name" value="Plug"/>
    <property type="match status" value="1"/>
</dbReference>
<dbReference type="InterPro" id="IPR039426">
    <property type="entry name" value="TonB-dep_rcpt-like"/>
</dbReference>
<evidence type="ECO:0000313" key="9">
    <source>
        <dbReference type="EMBL" id="SMC67803.1"/>
    </source>
</evidence>
<evidence type="ECO:0000256" key="4">
    <source>
        <dbReference type="ARBA" id="ARBA00022692"/>
    </source>
</evidence>
<dbReference type="Gene3D" id="3.55.50.30">
    <property type="match status" value="1"/>
</dbReference>
<evidence type="ECO:0000256" key="6">
    <source>
        <dbReference type="ARBA" id="ARBA00023237"/>
    </source>
</evidence>
<dbReference type="InterPro" id="IPR023997">
    <property type="entry name" value="TonB-dep_OMP_SusC/RagA_CS"/>
</dbReference>
<keyword evidence="3 7" id="KW-1134">Transmembrane beta strand</keyword>
<evidence type="ECO:0000256" key="3">
    <source>
        <dbReference type="ARBA" id="ARBA00022452"/>
    </source>
</evidence>
<dbReference type="PROSITE" id="PS52016">
    <property type="entry name" value="TONB_DEPENDENT_REC_3"/>
    <property type="match status" value="1"/>
</dbReference>
<dbReference type="InterPro" id="IPR036942">
    <property type="entry name" value="Beta-barrel_TonB_sf"/>
</dbReference>
<proteinExistence type="inferred from homology"/>
<dbReference type="SUPFAM" id="SSF49464">
    <property type="entry name" value="Carboxypeptidase regulatory domain-like"/>
    <property type="match status" value="1"/>
</dbReference>
<evidence type="ECO:0000256" key="2">
    <source>
        <dbReference type="ARBA" id="ARBA00022448"/>
    </source>
</evidence>
<keyword evidence="6 7" id="KW-0998">Cell outer membrane</keyword>
<dbReference type="InterPro" id="IPR023996">
    <property type="entry name" value="TonB-dep_OMP_SusC/RagA"/>
</dbReference>
<dbReference type="Gene3D" id="2.40.170.20">
    <property type="entry name" value="TonB-dependent receptor, beta-barrel domain"/>
    <property type="match status" value="1"/>
</dbReference>
<dbReference type="InterPro" id="IPR037066">
    <property type="entry name" value="Plug_dom_sf"/>
</dbReference>
<dbReference type="InterPro" id="IPR012910">
    <property type="entry name" value="Plug_dom"/>
</dbReference>
<evidence type="ECO:0000256" key="5">
    <source>
        <dbReference type="ARBA" id="ARBA00023136"/>
    </source>
</evidence>
<dbReference type="STRING" id="151894.SAMN04488524_1906"/>
<dbReference type="RefSeq" id="WP_084238081.1">
    <property type="nucleotide sequence ID" value="NZ_FWXT01000001.1"/>
</dbReference>
<organism evidence="9 10">
    <name type="scientific">Pedobacter africanus</name>
    <dbReference type="NCBI Taxonomy" id="151894"/>
    <lineage>
        <taxon>Bacteria</taxon>
        <taxon>Pseudomonadati</taxon>
        <taxon>Bacteroidota</taxon>
        <taxon>Sphingobacteriia</taxon>
        <taxon>Sphingobacteriales</taxon>
        <taxon>Sphingobacteriaceae</taxon>
        <taxon>Pedobacter</taxon>
    </lineage>
</organism>